<keyword evidence="1" id="KW-0812">Transmembrane</keyword>
<evidence type="ECO:0000256" key="1">
    <source>
        <dbReference type="SAM" id="Phobius"/>
    </source>
</evidence>
<dbReference type="RefSeq" id="WP_340605712.1">
    <property type="nucleotide sequence ID" value="NZ_JBBMXV010000007.1"/>
</dbReference>
<comment type="caution">
    <text evidence="2">The sequence shown here is derived from an EMBL/GenBank/DDBJ whole genome shotgun (WGS) entry which is preliminary data.</text>
</comment>
<reference evidence="2 3" key="1">
    <citation type="journal article" date="2019" name="Int. J. Syst. Evol. Microbiol.">
        <title>The Global Catalogue of Microorganisms (GCM) 10K type strain sequencing project: providing services to taxonomists for standard genome sequencing and annotation.</title>
        <authorList>
            <consortium name="The Broad Institute Genomics Platform"/>
            <consortium name="The Broad Institute Genome Sequencing Center for Infectious Disease"/>
            <person name="Wu L."/>
            <person name="Ma J."/>
        </authorList>
    </citation>
    <scope>NUCLEOTIDE SEQUENCE [LARGE SCALE GENOMIC DNA]</scope>
    <source>
        <strain evidence="2 3">CGMCC 1.3240</strain>
    </source>
</reference>
<feature type="transmembrane region" description="Helical" evidence="1">
    <location>
        <begin position="278"/>
        <end position="304"/>
    </location>
</feature>
<proteinExistence type="predicted"/>
<organism evidence="2 3">
    <name type="scientific">Halalkalicoccus tibetensis</name>
    <dbReference type="NCBI Taxonomy" id="175632"/>
    <lineage>
        <taxon>Archaea</taxon>
        <taxon>Methanobacteriati</taxon>
        <taxon>Methanobacteriota</taxon>
        <taxon>Stenosarchaea group</taxon>
        <taxon>Halobacteria</taxon>
        <taxon>Halobacteriales</taxon>
        <taxon>Halococcaceae</taxon>
        <taxon>Halalkalicoccus</taxon>
    </lineage>
</organism>
<dbReference type="Proteomes" id="UP001596312">
    <property type="component" value="Unassembled WGS sequence"/>
</dbReference>
<keyword evidence="1" id="KW-0472">Membrane</keyword>
<protein>
    <submittedName>
        <fullName evidence="2">Uncharacterized protein</fullName>
    </submittedName>
</protein>
<keyword evidence="3" id="KW-1185">Reference proteome</keyword>
<accession>A0ABD5VD66</accession>
<dbReference type="AlphaFoldDB" id="A0ABD5VD66"/>
<name>A0ABD5VD66_9EURY</name>
<dbReference type="Pfam" id="PF25927">
    <property type="entry name" value="DUF7972"/>
    <property type="match status" value="1"/>
</dbReference>
<evidence type="ECO:0000313" key="2">
    <source>
        <dbReference type="EMBL" id="MFC6907125.1"/>
    </source>
</evidence>
<keyword evidence="1" id="KW-1133">Transmembrane helix</keyword>
<feature type="transmembrane region" description="Helical" evidence="1">
    <location>
        <begin position="21"/>
        <end position="42"/>
    </location>
</feature>
<gene>
    <name evidence="2" type="ORF">ACFQGH_18230</name>
</gene>
<dbReference type="InterPro" id="IPR058278">
    <property type="entry name" value="DUF7972"/>
</dbReference>
<feature type="transmembrane region" description="Helical" evidence="1">
    <location>
        <begin position="62"/>
        <end position="82"/>
    </location>
</feature>
<evidence type="ECO:0000313" key="3">
    <source>
        <dbReference type="Proteomes" id="UP001596312"/>
    </source>
</evidence>
<feature type="transmembrane region" description="Helical" evidence="1">
    <location>
        <begin position="247"/>
        <end position="266"/>
    </location>
</feature>
<dbReference type="EMBL" id="JBHSXQ010000007">
    <property type="protein sequence ID" value="MFC6907125.1"/>
    <property type="molecule type" value="Genomic_DNA"/>
</dbReference>
<sequence>MQERASDTRFKRWILLDANRWSIVGLLTIGLFAMLLALTAASPAPVTILQTESSVNFVFSSLVTGVITAVTLILGINQLVIAQELGPLGKQRNRMKGAMDFRQDVEDAAGLTVSPTEPATFFRALVEASQKQAETVRSTLDDDTAGDACEEIEKYLDDITDNASEVSNQLKGTEFGTFQVLNAALDYDYSRKIHTGRRIQNEYRSVLSEEVLNEFGDLLEILKFLGPAREHFKTFYFQWELINLSHAILYTAVPALIASFTMILFFDPGFIPGMIFGMNTAVLVVCVSVTIGTVPFIVLLAYILRIATVAKRTLAVGPFTLRKTGGSEDIHWEE</sequence>